<dbReference type="GO" id="GO:0016887">
    <property type="term" value="F:ATP hydrolysis activity"/>
    <property type="evidence" value="ECO:0007669"/>
    <property type="project" value="InterPro"/>
</dbReference>
<evidence type="ECO:0000256" key="9">
    <source>
        <dbReference type="ARBA" id="ARBA00023136"/>
    </source>
</evidence>
<feature type="transmembrane region" description="Helical" evidence="10">
    <location>
        <begin position="526"/>
        <end position="546"/>
    </location>
</feature>
<comment type="similarity">
    <text evidence="2">Belongs to the ABC transporter superfamily. ABCG family. PDR (TC 3.A.1.205) subfamily.</text>
</comment>
<evidence type="ECO:0000256" key="8">
    <source>
        <dbReference type="ARBA" id="ARBA00022989"/>
    </source>
</evidence>
<dbReference type="GO" id="GO:0140359">
    <property type="term" value="F:ABC-type transporter activity"/>
    <property type="evidence" value="ECO:0007669"/>
    <property type="project" value="InterPro"/>
</dbReference>
<dbReference type="InterPro" id="IPR027417">
    <property type="entry name" value="P-loop_NTPase"/>
</dbReference>
<feature type="transmembrane region" description="Helical" evidence="10">
    <location>
        <begin position="1113"/>
        <end position="1136"/>
    </location>
</feature>
<dbReference type="EMBL" id="NMUH01000613">
    <property type="protein sequence ID" value="MQL82152.1"/>
    <property type="molecule type" value="Genomic_DNA"/>
</dbReference>
<organism evidence="12 13">
    <name type="scientific">Colocasia esculenta</name>
    <name type="common">Wild taro</name>
    <name type="synonym">Arum esculentum</name>
    <dbReference type="NCBI Taxonomy" id="4460"/>
    <lineage>
        <taxon>Eukaryota</taxon>
        <taxon>Viridiplantae</taxon>
        <taxon>Streptophyta</taxon>
        <taxon>Embryophyta</taxon>
        <taxon>Tracheophyta</taxon>
        <taxon>Spermatophyta</taxon>
        <taxon>Magnoliopsida</taxon>
        <taxon>Liliopsida</taxon>
        <taxon>Araceae</taxon>
        <taxon>Aroideae</taxon>
        <taxon>Colocasieae</taxon>
        <taxon>Colocasia</taxon>
    </lineage>
</organism>
<feature type="transmembrane region" description="Helical" evidence="10">
    <location>
        <begin position="384"/>
        <end position="402"/>
    </location>
</feature>
<dbReference type="SMART" id="SM00382">
    <property type="entry name" value="AAA"/>
    <property type="match status" value="2"/>
</dbReference>
<feature type="transmembrane region" description="Helical" evidence="10">
    <location>
        <begin position="889"/>
        <end position="910"/>
    </location>
</feature>
<dbReference type="Proteomes" id="UP000652761">
    <property type="component" value="Unassembled WGS sequence"/>
</dbReference>
<evidence type="ECO:0000256" key="10">
    <source>
        <dbReference type="SAM" id="Phobius"/>
    </source>
</evidence>
<sequence length="1144" mass="128774">MGVGIGVGTCGGLNRRDTAGYNSSRIVTGCTGGGDGGVDRGDSVASPLETWRSSGAETARWPVLGCLGDCELEQEPPDLLAGWLKPRTRGTRAIVEVMEFLRLRPSKKRPVRILDDMTGILRPSRMTLVLGHPGSGKSTILRALAGKLNPSLKASGNITYNGQDLSNFVPQRTCAYVSQHDLHHAEMTPYCLSHAAGEMLVGLARCFFMDDISTGLDSSTTFEIVKFLGQMTHSMGLTMAISLLQPSPETFDLFDDVILICEGKIIYLGPCKNVLGFFDSMGFKCPERKNTADFLQEVTSKIDQAQYWAGSQSTYEFVSAETFAESFNSMYHRQFPDENKKENDQSSQDILITEKENGISRWEHFRACFSRELLLMKRNSPVHIFKNIQIALLGFIIMTVFFRTQMKHQSVADGNHFMGAIFAAVVIIMFNGMMELSMTLRRLPTFYKQRELLFLPGWAILTSIVLLSIPMSLLETALWTGLTYFVVGFAPSAVRFFQQYLALFLVHQMSMAIFRFISVVGRTQVMSNTLGAAALIAIYILGGFVISKDDIPRWLDWGYWVTPMTYGQNAVAINEFLDERWSMEMQERGAKERRLQLLHDVSGAFRPGVLTAMMGVTGAGKTTLLDVLAGRKTGGYIEGNISISGYPKRQDTYARIIGYCEQSDIRSPFLTVYESLQFSAWLRLPRNIQAPTRNVDRVMNLVELKPLKNAMVGLPGINGLAAGQRKCLTIAVELVASPSVVFMDEPTTGLDARAAAIVMQTVRKTVDTGRTVVCTIHQPSIEILEAFDELRTTRSAKIVDPEKVFPKLTLGWSRLLDLRPIEPISHVIYGRYEHTTLLLLKRGQLIYGGPMGRLSKDMVQYFEVTCTFLSEERIQYINMSYWKNPEHNICRFVTTVATSLLFGAVFWGAGSRITSEQDVFNILGAMYGFALFLGFTNASMVQPVVIMERIVFHRERSSGMYSSMPYACSQVIVEIPYVTVQVLILSAIAYTMIGFQFTVAKLFWFMFFMLMNFIYFSLFGMMMVALTPTLEIAAAFSFFIFFLWNFFSGFFIPRMMLPIWWRWYYWASPAAWTVYGLMVSQLGDQHGLISVPGKSDQSVKEFLEDYLGLQDKYFSLVVLLHLGICLLFLLTFIISIRELNFQRR</sequence>
<dbReference type="PANTHER" id="PTHR19241">
    <property type="entry name" value="ATP-BINDING CASSETTE TRANSPORTER"/>
    <property type="match status" value="1"/>
</dbReference>
<keyword evidence="4 10" id="KW-0812">Transmembrane</keyword>
<proteinExistence type="inferred from homology"/>
<comment type="subcellular location">
    <subcellularLocation>
        <location evidence="1">Membrane</location>
        <topology evidence="1">Multi-pass membrane protein</topology>
    </subcellularLocation>
</comment>
<evidence type="ECO:0000256" key="5">
    <source>
        <dbReference type="ARBA" id="ARBA00022737"/>
    </source>
</evidence>
<dbReference type="Pfam" id="PF19055">
    <property type="entry name" value="ABC2_membrane_7"/>
    <property type="match status" value="1"/>
</dbReference>
<dbReference type="GO" id="GO:0005886">
    <property type="term" value="C:plasma membrane"/>
    <property type="evidence" value="ECO:0007669"/>
    <property type="project" value="UniProtKB-ARBA"/>
</dbReference>
<dbReference type="PROSITE" id="PS00211">
    <property type="entry name" value="ABC_TRANSPORTER_1"/>
    <property type="match status" value="1"/>
</dbReference>
<keyword evidence="3" id="KW-0813">Transport</keyword>
<name>A0A843U9H8_COLES</name>
<evidence type="ECO:0000256" key="4">
    <source>
        <dbReference type="ARBA" id="ARBA00022692"/>
    </source>
</evidence>
<evidence type="ECO:0000256" key="7">
    <source>
        <dbReference type="ARBA" id="ARBA00022840"/>
    </source>
</evidence>
<dbReference type="Pfam" id="PF01061">
    <property type="entry name" value="ABC2_membrane"/>
    <property type="match status" value="2"/>
</dbReference>
<reference evidence="12" key="1">
    <citation type="submission" date="2017-07" db="EMBL/GenBank/DDBJ databases">
        <title>Taro Niue Genome Assembly and Annotation.</title>
        <authorList>
            <person name="Atibalentja N."/>
            <person name="Keating K."/>
            <person name="Fields C.J."/>
        </authorList>
    </citation>
    <scope>NUCLEOTIDE SEQUENCE</scope>
    <source>
        <strain evidence="12">Niue_2</strain>
        <tissue evidence="12">Leaf</tissue>
    </source>
</reference>
<dbReference type="InterPro" id="IPR017871">
    <property type="entry name" value="ABC_transporter-like_CS"/>
</dbReference>
<dbReference type="InterPro" id="IPR003439">
    <property type="entry name" value="ABC_transporter-like_ATP-bd"/>
</dbReference>
<keyword evidence="6" id="KW-0547">Nucleotide-binding</keyword>
<feature type="transmembrane region" description="Helical" evidence="10">
    <location>
        <begin position="1032"/>
        <end position="1052"/>
    </location>
</feature>
<dbReference type="InterPro" id="IPR043926">
    <property type="entry name" value="ABCG_dom"/>
</dbReference>
<keyword evidence="9 10" id="KW-0472">Membrane</keyword>
<dbReference type="PROSITE" id="PS50893">
    <property type="entry name" value="ABC_TRANSPORTER_2"/>
    <property type="match status" value="1"/>
</dbReference>
<feature type="transmembrane region" description="Helical" evidence="10">
    <location>
        <begin position="922"/>
        <end position="946"/>
    </location>
</feature>
<feature type="transmembrane region" description="Helical" evidence="10">
    <location>
        <begin position="414"/>
        <end position="431"/>
    </location>
</feature>
<feature type="transmembrane region" description="Helical" evidence="10">
    <location>
        <begin position="452"/>
        <end position="471"/>
    </location>
</feature>
<dbReference type="Gene3D" id="3.40.50.300">
    <property type="entry name" value="P-loop containing nucleotide triphosphate hydrolases"/>
    <property type="match status" value="3"/>
</dbReference>
<accession>A0A843U9H8</accession>
<gene>
    <name evidence="12" type="ORF">Taro_014617</name>
</gene>
<evidence type="ECO:0000256" key="3">
    <source>
        <dbReference type="ARBA" id="ARBA00022448"/>
    </source>
</evidence>
<dbReference type="InterPro" id="IPR003593">
    <property type="entry name" value="AAA+_ATPase"/>
</dbReference>
<evidence type="ECO:0000259" key="11">
    <source>
        <dbReference type="PROSITE" id="PS50893"/>
    </source>
</evidence>
<protein>
    <recommendedName>
        <fullName evidence="11">ABC transporter domain-containing protein</fullName>
    </recommendedName>
</protein>
<evidence type="ECO:0000256" key="2">
    <source>
        <dbReference type="ARBA" id="ARBA00006012"/>
    </source>
</evidence>
<keyword evidence="8 10" id="KW-1133">Transmembrane helix</keyword>
<feature type="transmembrane region" description="Helical" evidence="10">
    <location>
        <begin position="1002"/>
        <end position="1026"/>
    </location>
</feature>
<keyword evidence="5" id="KW-0677">Repeat</keyword>
<evidence type="ECO:0000256" key="6">
    <source>
        <dbReference type="ARBA" id="ARBA00022741"/>
    </source>
</evidence>
<feature type="domain" description="ABC transporter" evidence="11">
    <location>
        <begin position="583"/>
        <end position="820"/>
    </location>
</feature>
<dbReference type="InterPro" id="IPR013525">
    <property type="entry name" value="ABC2_TM"/>
</dbReference>
<keyword evidence="7" id="KW-0067">ATP-binding</keyword>
<dbReference type="AlphaFoldDB" id="A0A843U9H8"/>
<dbReference type="FunFam" id="3.40.50.300:FF:000059">
    <property type="entry name" value="ABC transporter G family member 40"/>
    <property type="match status" value="1"/>
</dbReference>
<dbReference type="OrthoDB" id="66620at2759"/>
<dbReference type="Pfam" id="PF00005">
    <property type="entry name" value="ABC_tran"/>
    <property type="match status" value="2"/>
</dbReference>
<evidence type="ECO:0000313" key="12">
    <source>
        <dbReference type="EMBL" id="MQL82152.1"/>
    </source>
</evidence>
<feature type="transmembrane region" description="Helical" evidence="10">
    <location>
        <begin position="501"/>
        <end position="520"/>
    </location>
</feature>
<comment type="caution">
    <text evidence="12">The sequence shown here is derived from an EMBL/GenBank/DDBJ whole genome shotgun (WGS) entry which is preliminary data.</text>
</comment>
<dbReference type="SUPFAM" id="SSF52540">
    <property type="entry name" value="P-loop containing nucleoside triphosphate hydrolases"/>
    <property type="match status" value="2"/>
</dbReference>
<feature type="transmembrane region" description="Helical" evidence="10">
    <location>
        <begin position="1064"/>
        <end position="1083"/>
    </location>
</feature>
<keyword evidence="13" id="KW-1185">Reference proteome</keyword>
<dbReference type="GO" id="GO:0005524">
    <property type="term" value="F:ATP binding"/>
    <property type="evidence" value="ECO:0007669"/>
    <property type="project" value="UniProtKB-KW"/>
</dbReference>
<evidence type="ECO:0000313" key="13">
    <source>
        <dbReference type="Proteomes" id="UP000652761"/>
    </source>
</evidence>
<evidence type="ECO:0000256" key="1">
    <source>
        <dbReference type="ARBA" id="ARBA00004141"/>
    </source>
</evidence>